<dbReference type="OrthoDB" id="2313614at2"/>
<evidence type="ECO:0000256" key="1">
    <source>
        <dbReference type="ARBA" id="ARBA00004377"/>
    </source>
</evidence>
<evidence type="ECO:0000256" key="6">
    <source>
        <dbReference type="ARBA" id="ARBA00022692"/>
    </source>
</evidence>
<evidence type="ECO:0000256" key="9">
    <source>
        <dbReference type="ARBA" id="ARBA00025772"/>
    </source>
</evidence>
<dbReference type="InterPro" id="IPR012902">
    <property type="entry name" value="N_methyl_site"/>
</dbReference>
<keyword evidence="4" id="KW-0488">Methylation</keyword>
<feature type="domain" description="General secretion pathway GspH" evidence="12">
    <location>
        <begin position="46"/>
        <end position="162"/>
    </location>
</feature>
<dbReference type="Gene3D" id="3.55.40.10">
    <property type="entry name" value="minor pseudopilin epsh domain"/>
    <property type="match status" value="1"/>
</dbReference>
<dbReference type="Pfam" id="PF12019">
    <property type="entry name" value="GspH"/>
    <property type="match status" value="1"/>
</dbReference>
<sequence length="176" mass="18885">MHAIRRRTGGFTLVEQIIALAIAAVLIGAAVPSMSGLLQRNQARIAADALTRALHATRLLAIERDRHALFCASDDGRRCSGSHAWQHGWLIALDQDGDGQPDGTPLRVQPALHGLRIVGSRHRTRIRFHADGSAPGSNLTLRICPDKGSATSVTAIVVSNAGRIRVQRSPATRCKV</sequence>
<evidence type="ECO:0000256" key="3">
    <source>
        <dbReference type="ARBA" id="ARBA00022475"/>
    </source>
</evidence>
<evidence type="ECO:0000313" key="13">
    <source>
        <dbReference type="EMBL" id="MBB6184024.1"/>
    </source>
</evidence>
<evidence type="ECO:0000259" key="12">
    <source>
        <dbReference type="Pfam" id="PF12019"/>
    </source>
</evidence>
<dbReference type="GO" id="GO:0015628">
    <property type="term" value="P:protein secretion by the type II secretion system"/>
    <property type="evidence" value="ECO:0007669"/>
    <property type="project" value="InterPro"/>
</dbReference>
<evidence type="ECO:0000256" key="11">
    <source>
        <dbReference type="SAM" id="Phobius"/>
    </source>
</evidence>
<dbReference type="Proteomes" id="UP000560000">
    <property type="component" value="Unassembled WGS sequence"/>
</dbReference>
<protein>
    <recommendedName>
        <fullName evidence="2">Type II secretion system protein H</fullName>
    </recommendedName>
    <alternativeName>
        <fullName evidence="10">General secretion pathway protein H</fullName>
    </alternativeName>
</protein>
<proteinExistence type="inferred from homology"/>
<evidence type="ECO:0000256" key="8">
    <source>
        <dbReference type="ARBA" id="ARBA00023136"/>
    </source>
</evidence>
<dbReference type="GO" id="GO:0015627">
    <property type="term" value="C:type II protein secretion system complex"/>
    <property type="evidence" value="ECO:0007669"/>
    <property type="project" value="InterPro"/>
</dbReference>
<accession>A0A841KPY5</accession>
<keyword evidence="3" id="KW-1003">Cell membrane</keyword>
<dbReference type="InterPro" id="IPR045584">
    <property type="entry name" value="Pilin-like"/>
</dbReference>
<dbReference type="NCBIfam" id="TIGR02532">
    <property type="entry name" value="IV_pilin_GFxxxE"/>
    <property type="match status" value="1"/>
</dbReference>
<feature type="transmembrane region" description="Helical" evidence="11">
    <location>
        <begin position="12"/>
        <end position="31"/>
    </location>
</feature>
<organism evidence="13 14">
    <name type="scientific">Oleiagrimonas soli</name>
    <dbReference type="NCBI Taxonomy" id="1543381"/>
    <lineage>
        <taxon>Bacteria</taxon>
        <taxon>Pseudomonadati</taxon>
        <taxon>Pseudomonadota</taxon>
        <taxon>Gammaproteobacteria</taxon>
        <taxon>Lysobacterales</taxon>
        <taxon>Rhodanobacteraceae</taxon>
        <taxon>Oleiagrimonas</taxon>
    </lineage>
</organism>
<keyword evidence="8 11" id="KW-0472">Membrane</keyword>
<keyword evidence="7 11" id="KW-1133">Transmembrane helix</keyword>
<dbReference type="RefSeq" id="WP_052394679.1">
    <property type="nucleotide sequence ID" value="NZ_JACHET010000001.1"/>
</dbReference>
<dbReference type="InterPro" id="IPR022346">
    <property type="entry name" value="T2SS_GspH"/>
</dbReference>
<dbReference type="GO" id="GO:0005886">
    <property type="term" value="C:plasma membrane"/>
    <property type="evidence" value="ECO:0007669"/>
    <property type="project" value="UniProtKB-SubCell"/>
</dbReference>
<evidence type="ECO:0000256" key="2">
    <source>
        <dbReference type="ARBA" id="ARBA00021549"/>
    </source>
</evidence>
<comment type="similarity">
    <text evidence="9">Belongs to the GSP H family.</text>
</comment>
<evidence type="ECO:0000256" key="5">
    <source>
        <dbReference type="ARBA" id="ARBA00022519"/>
    </source>
</evidence>
<keyword evidence="6 11" id="KW-0812">Transmembrane</keyword>
<dbReference type="EMBL" id="JACHET010000001">
    <property type="protein sequence ID" value="MBB6184024.1"/>
    <property type="molecule type" value="Genomic_DNA"/>
</dbReference>
<gene>
    <name evidence="13" type="ORF">HNQ86_001369</name>
</gene>
<keyword evidence="5" id="KW-0997">Cell inner membrane</keyword>
<evidence type="ECO:0000256" key="10">
    <source>
        <dbReference type="ARBA" id="ARBA00030775"/>
    </source>
</evidence>
<evidence type="ECO:0000256" key="4">
    <source>
        <dbReference type="ARBA" id="ARBA00022481"/>
    </source>
</evidence>
<comment type="caution">
    <text evidence="13">The sequence shown here is derived from an EMBL/GenBank/DDBJ whole genome shotgun (WGS) entry which is preliminary data.</text>
</comment>
<evidence type="ECO:0000313" key="14">
    <source>
        <dbReference type="Proteomes" id="UP000560000"/>
    </source>
</evidence>
<dbReference type="SUPFAM" id="SSF54523">
    <property type="entry name" value="Pili subunits"/>
    <property type="match status" value="1"/>
</dbReference>
<comment type="subcellular location">
    <subcellularLocation>
        <location evidence="1">Cell inner membrane</location>
        <topology evidence="1">Single-pass membrane protein</topology>
    </subcellularLocation>
</comment>
<reference evidence="13 14" key="1">
    <citation type="submission" date="2020-08" db="EMBL/GenBank/DDBJ databases">
        <title>Genomic Encyclopedia of Type Strains, Phase IV (KMG-IV): sequencing the most valuable type-strain genomes for metagenomic binning, comparative biology and taxonomic classification.</title>
        <authorList>
            <person name="Goeker M."/>
        </authorList>
    </citation>
    <scope>NUCLEOTIDE SEQUENCE [LARGE SCALE GENOMIC DNA]</scope>
    <source>
        <strain evidence="13 14">DSM 107085</strain>
    </source>
</reference>
<dbReference type="AlphaFoldDB" id="A0A841KPY5"/>
<dbReference type="Pfam" id="PF07963">
    <property type="entry name" value="N_methyl"/>
    <property type="match status" value="1"/>
</dbReference>
<name>A0A841KPY5_9GAMM</name>
<evidence type="ECO:0000256" key="7">
    <source>
        <dbReference type="ARBA" id="ARBA00022989"/>
    </source>
</evidence>